<keyword evidence="2" id="KW-0813">Transport</keyword>
<evidence type="ECO:0000256" key="6">
    <source>
        <dbReference type="ARBA" id="ARBA00022683"/>
    </source>
</evidence>
<evidence type="ECO:0000259" key="8">
    <source>
        <dbReference type="PROSITE" id="PS51101"/>
    </source>
</evidence>
<dbReference type="AlphaFoldDB" id="A0A6N7S638"/>
<evidence type="ECO:0000256" key="7">
    <source>
        <dbReference type="ARBA" id="ARBA00022777"/>
    </source>
</evidence>
<dbReference type="InterPro" id="IPR004720">
    <property type="entry name" value="PTS_IIB_sorbose-sp"/>
</dbReference>
<reference evidence="11 12" key="1">
    <citation type="journal article" date="2019" name="Nat. Med.">
        <title>A library of human gut bacterial isolates paired with longitudinal multiomics data enables mechanistic microbiome research.</title>
        <authorList>
            <person name="Poyet M."/>
            <person name="Groussin M."/>
            <person name="Gibbons S.M."/>
            <person name="Avila-Pacheco J."/>
            <person name="Jiang X."/>
            <person name="Kearney S.M."/>
            <person name="Perrotta A.R."/>
            <person name="Berdy B."/>
            <person name="Zhao S."/>
            <person name="Lieberman T.D."/>
            <person name="Swanson P.K."/>
            <person name="Smith M."/>
            <person name="Roesemann S."/>
            <person name="Alexander J.E."/>
            <person name="Rich S.A."/>
            <person name="Livny J."/>
            <person name="Vlamakis H."/>
            <person name="Clish C."/>
            <person name="Bullock K."/>
            <person name="Deik A."/>
            <person name="Scott J."/>
            <person name="Pierce K.A."/>
            <person name="Xavier R.J."/>
            <person name="Alm E.J."/>
        </authorList>
    </citation>
    <scope>NUCLEOTIDE SEQUENCE [LARGE SCALE GENOMIC DNA]</scope>
    <source>
        <strain evidence="9 11">BIOML-A4</strain>
        <strain evidence="10 12">BIOML-A5</strain>
    </source>
</reference>
<evidence type="ECO:0000256" key="2">
    <source>
        <dbReference type="ARBA" id="ARBA00022448"/>
    </source>
</evidence>
<evidence type="ECO:0000256" key="1">
    <source>
        <dbReference type="ARBA" id="ARBA00004496"/>
    </source>
</evidence>
<protein>
    <submittedName>
        <fullName evidence="9">PTS mannose transporter subunit IIAB</fullName>
    </submittedName>
</protein>
<keyword evidence="4" id="KW-0762">Sugar transport</keyword>
<dbReference type="GO" id="GO:0005737">
    <property type="term" value="C:cytoplasm"/>
    <property type="evidence" value="ECO:0007669"/>
    <property type="project" value="UniProtKB-SubCell"/>
</dbReference>
<dbReference type="GO" id="GO:0009401">
    <property type="term" value="P:phosphoenolpyruvate-dependent sugar phosphotransferase system"/>
    <property type="evidence" value="ECO:0007669"/>
    <property type="project" value="UniProtKB-KW"/>
</dbReference>
<name>A0A6N7S638_9FIRM</name>
<dbReference type="GeneID" id="42457161"/>
<dbReference type="InterPro" id="IPR036667">
    <property type="entry name" value="PTS_IIB_sorbose-sp_sf"/>
</dbReference>
<keyword evidence="12" id="KW-1185">Reference proteome</keyword>
<keyword evidence="7" id="KW-0418">Kinase</keyword>
<dbReference type="EMBL" id="WKPJ01000008">
    <property type="protein sequence ID" value="MSA89095.1"/>
    <property type="molecule type" value="Genomic_DNA"/>
</dbReference>
<keyword evidence="3" id="KW-0963">Cytoplasm</keyword>
<dbReference type="Proteomes" id="UP000480929">
    <property type="component" value="Unassembled WGS sequence"/>
</dbReference>
<evidence type="ECO:0000313" key="10">
    <source>
        <dbReference type="EMBL" id="MSC32903.1"/>
    </source>
</evidence>
<dbReference type="GO" id="GO:0016301">
    <property type="term" value="F:kinase activity"/>
    <property type="evidence" value="ECO:0007669"/>
    <property type="project" value="UniProtKB-KW"/>
</dbReference>
<evidence type="ECO:0000256" key="4">
    <source>
        <dbReference type="ARBA" id="ARBA00022597"/>
    </source>
</evidence>
<comment type="caution">
    <text evidence="9">The sequence shown here is derived from an EMBL/GenBank/DDBJ whole genome shotgun (WGS) entry which is preliminary data.</text>
</comment>
<dbReference type="PROSITE" id="PS51101">
    <property type="entry name" value="PTS_EIIB_TYPE_4"/>
    <property type="match status" value="1"/>
</dbReference>
<dbReference type="OrthoDB" id="9788818at2"/>
<evidence type="ECO:0000313" key="9">
    <source>
        <dbReference type="EMBL" id="MSA89095.1"/>
    </source>
</evidence>
<dbReference type="Gene3D" id="3.40.35.10">
    <property type="entry name" value="Phosphotransferase system, sorbose subfamily IIB component"/>
    <property type="match status" value="1"/>
</dbReference>
<evidence type="ECO:0000313" key="11">
    <source>
        <dbReference type="Proteomes" id="UP000433575"/>
    </source>
</evidence>
<dbReference type="EMBL" id="WKPI01000009">
    <property type="protein sequence ID" value="MSC32903.1"/>
    <property type="molecule type" value="Genomic_DNA"/>
</dbReference>
<dbReference type="GO" id="GO:0008982">
    <property type="term" value="F:protein-N(PI)-phosphohistidine-sugar phosphotransferase activity"/>
    <property type="evidence" value="ECO:0007669"/>
    <property type="project" value="InterPro"/>
</dbReference>
<dbReference type="Pfam" id="PF03830">
    <property type="entry name" value="PTSIIB_sorb"/>
    <property type="match status" value="1"/>
</dbReference>
<dbReference type="SUPFAM" id="SSF52728">
    <property type="entry name" value="PTS IIb component"/>
    <property type="match status" value="1"/>
</dbReference>
<dbReference type="RefSeq" id="WP_020225362.1">
    <property type="nucleotide sequence ID" value="NZ_AP031450.1"/>
</dbReference>
<gene>
    <name evidence="10" type="ORF">GKD88_07195</name>
    <name evidence="9" type="ORF">GKE08_07130</name>
</gene>
<accession>A0A6N7S638</accession>
<comment type="subcellular location">
    <subcellularLocation>
        <location evidence="1">Cytoplasm</location>
    </subcellularLocation>
</comment>
<evidence type="ECO:0000256" key="5">
    <source>
        <dbReference type="ARBA" id="ARBA00022679"/>
    </source>
</evidence>
<evidence type="ECO:0000256" key="3">
    <source>
        <dbReference type="ARBA" id="ARBA00022490"/>
    </source>
</evidence>
<keyword evidence="6" id="KW-0598">Phosphotransferase system</keyword>
<dbReference type="Proteomes" id="UP000433575">
    <property type="component" value="Unassembled WGS sequence"/>
</dbReference>
<feature type="domain" description="PTS EIIB type-4" evidence="8">
    <location>
        <begin position="1"/>
        <end position="161"/>
    </location>
</feature>
<sequence length="161" mass="17877">MEIVNVRIDERMIHGQVAAFWTNSLNATRILVIDDQAASDDIQKMALRMACPSTVKLSILSAEKAVQRLQQQAYPNERLFVVMRGVATAKKVLDLGYTFPVINVGNISNKLGSVRVVGTTSVTPEEAQQFRELAGKGIRITAQMVPSDELKEFMPLLERAF</sequence>
<proteinExistence type="predicted"/>
<organism evidence="9 11">
    <name type="scientific">Holdemania massiliensis</name>
    <dbReference type="NCBI Taxonomy" id="1468449"/>
    <lineage>
        <taxon>Bacteria</taxon>
        <taxon>Bacillati</taxon>
        <taxon>Bacillota</taxon>
        <taxon>Erysipelotrichia</taxon>
        <taxon>Erysipelotrichales</taxon>
        <taxon>Erysipelotrichaceae</taxon>
        <taxon>Holdemania</taxon>
    </lineage>
</organism>
<keyword evidence="5" id="KW-0808">Transferase</keyword>
<evidence type="ECO:0000313" key="12">
    <source>
        <dbReference type="Proteomes" id="UP000480929"/>
    </source>
</evidence>